<dbReference type="OrthoDB" id="779507at2759"/>
<evidence type="ECO:0000313" key="6">
    <source>
        <dbReference type="EnsemblPlants" id="PNT63498"/>
    </source>
</evidence>
<dbReference type="PANTHER" id="PTHR22835:SF681">
    <property type="entry name" value="OS01G0216300 PROTEIN"/>
    <property type="match status" value="1"/>
</dbReference>
<protein>
    <recommendedName>
        <fullName evidence="8">GDSL esterase/lipase</fullName>
    </recommendedName>
</protein>
<keyword evidence="3" id="KW-0378">Hydrolase</keyword>
<keyword evidence="7" id="KW-1185">Reference proteome</keyword>
<proteinExistence type="inferred from homology"/>
<dbReference type="Gene3D" id="3.40.50.1110">
    <property type="entry name" value="SGNH hydrolase"/>
    <property type="match status" value="1"/>
</dbReference>
<evidence type="ECO:0000256" key="1">
    <source>
        <dbReference type="ARBA" id="ARBA00008668"/>
    </source>
</evidence>
<dbReference type="CDD" id="cd01837">
    <property type="entry name" value="SGNH_plant_lipase_like"/>
    <property type="match status" value="1"/>
</dbReference>
<reference evidence="5 6" key="1">
    <citation type="journal article" date="2010" name="Nature">
        <title>Genome sequencing and analysis of the model grass Brachypodium distachyon.</title>
        <authorList>
            <consortium name="International Brachypodium Initiative"/>
        </authorList>
    </citation>
    <scope>NUCLEOTIDE SEQUENCE [LARGE SCALE GENOMIC DNA]</scope>
    <source>
        <strain evidence="5 6">Bd21</strain>
    </source>
</reference>
<dbReference type="InParanoid" id="A0A2K2CN86"/>
<comment type="similarity">
    <text evidence="1">Belongs to the 'GDSL' lipolytic enzyme family.</text>
</comment>
<keyword evidence="2" id="KW-0732">Signal</keyword>
<evidence type="ECO:0000313" key="7">
    <source>
        <dbReference type="Proteomes" id="UP000008810"/>
    </source>
</evidence>
<dbReference type="Pfam" id="PF00657">
    <property type="entry name" value="Lipase_GDSL"/>
    <property type="match status" value="1"/>
</dbReference>
<dbReference type="PANTHER" id="PTHR22835">
    <property type="entry name" value="ZINC FINGER FYVE DOMAIN CONTAINING PROTEIN"/>
    <property type="match status" value="1"/>
</dbReference>
<sequence length="353" mass="38287">MDPLRGKRALPEARNLLLCRGFSDSYSDTGNFVELAGGILPVVPFSNLPYGETFFGQPTGRASNGRLIVDFVGRNFTGGANFAVVGATALDQAFFLKEKIAVPPFNSSLDVQLEWFQKLKPTLCSTKRGCKDCFRRSLFFMGEFGGNYTFIMAAGKTVLQAMSYIPDVVRAISVGVEALLEEGDRYVVVPGTPPGGCLPIILTLYARQDEAKYDMGTGCLKAHNTLAAYHNAAVLTYPKAKVIYADYYKPVMAFLREPKIYGFNASSRLRECCGAGGPYNYDVTAACGFPTASACENPAAALNWDGVHLTETAYERIASGWLQGPYAHPPILTATDMPGLLTSDNTDEAHDVE</sequence>
<evidence type="ECO:0000256" key="3">
    <source>
        <dbReference type="ARBA" id="ARBA00022801"/>
    </source>
</evidence>
<keyword evidence="4" id="KW-0325">Glycoprotein</keyword>
<evidence type="ECO:0000313" key="5">
    <source>
        <dbReference type="EMBL" id="PNT63498.1"/>
    </source>
</evidence>
<gene>
    <name evidence="5" type="ORF">BRADI_4g16674v3</name>
</gene>
<dbReference type="InterPro" id="IPR036514">
    <property type="entry name" value="SGNH_hydro_sf"/>
</dbReference>
<evidence type="ECO:0008006" key="8">
    <source>
        <dbReference type="Google" id="ProtNLM"/>
    </source>
</evidence>
<evidence type="ECO:0000256" key="4">
    <source>
        <dbReference type="ARBA" id="ARBA00023180"/>
    </source>
</evidence>
<accession>A0A2K2CN86</accession>
<evidence type="ECO:0000256" key="2">
    <source>
        <dbReference type="ARBA" id="ARBA00022729"/>
    </source>
</evidence>
<dbReference type="GO" id="GO:0016788">
    <property type="term" value="F:hydrolase activity, acting on ester bonds"/>
    <property type="evidence" value="ECO:0007669"/>
    <property type="project" value="InterPro"/>
</dbReference>
<organism evidence="5">
    <name type="scientific">Brachypodium distachyon</name>
    <name type="common">Purple false brome</name>
    <name type="synonym">Trachynia distachya</name>
    <dbReference type="NCBI Taxonomy" id="15368"/>
    <lineage>
        <taxon>Eukaryota</taxon>
        <taxon>Viridiplantae</taxon>
        <taxon>Streptophyta</taxon>
        <taxon>Embryophyta</taxon>
        <taxon>Tracheophyta</taxon>
        <taxon>Spermatophyta</taxon>
        <taxon>Magnoliopsida</taxon>
        <taxon>Liliopsida</taxon>
        <taxon>Poales</taxon>
        <taxon>Poaceae</taxon>
        <taxon>BOP clade</taxon>
        <taxon>Pooideae</taxon>
        <taxon>Stipodae</taxon>
        <taxon>Brachypodieae</taxon>
        <taxon>Brachypodium</taxon>
    </lineage>
</organism>
<dbReference type="AlphaFoldDB" id="A0A2K2CN86"/>
<dbReference type="InterPro" id="IPR001087">
    <property type="entry name" value="GDSL"/>
</dbReference>
<dbReference type="Proteomes" id="UP000008810">
    <property type="component" value="Chromosome 4"/>
</dbReference>
<name>A0A2K2CN86_BRADI</name>
<reference evidence="6" key="3">
    <citation type="submission" date="2018-08" db="UniProtKB">
        <authorList>
            <consortium name="EnsemblPlants"/>
        </authorList>
    </citation>
    <scope>IDENTIFICATION</scope>
    <source>
        <strain evidence="6">cv. Bd21</strain>
    </source>
</reference>
<reference evidence="5" key="2">
    <citation type="submission" date="2017-06" db="EMBL/GenBank/DDBJ databases">
        <title>WGS assembly of Brachypodium distachyon.</title>
        <authorList>
            <consortium name="The International Brachypodium Initiative"/>
            <person name="Lucas S."/>
            <person name="Harmon-Smith M."/>
            <person name="Lail K."/>
            <person name="Tice H."/>
            <person name="Grimwood J."/>
            <person name="Bruce D."/>
            <person name="Barry K."/>
            <person name="Shu S."/>
            <person name="Lindquist E."/>
            <person name="Wang M."/>
            <person name="Pitluck S."/>
            <person name="Vogel J.P."/>
            <person name="Garvin D.F."/>
            <person name="Mockler T.C."/>
            <person name="Schmutz J."/>
            <person name="Rokhsar D."/>
            <person name="Bevan M.W."/>
        </authorList>
    </citation>
    <scope>NUCLEOTIDE SEQUENCE</scope>
    <source>
        <strain evidence="5">Bd21</strain>
    </source>
</reference>
<dbReference type="Gramene" id="PNT63498">
    <property type="protein sequence ID" value="PNT63498"/>
    <property type="gene ID" value="BRADI_4g16674v3"/>
</dbReference>
<dbReference type="InterPro" id="IPR035669">
    <property type="entry name" value="SGNH_plant_lipase-like"/>
</dbReference>
<dbReference type="EMBL" id="CM000883">
    <property type="protein sequence ID" value="PNT63498.1"/>
    <property type="molecule type" value="Genomic_DNA"/>
</dbReference>
<dbReference type="EnsemblPlants" id="PNT63498">
    <property type="protein sequence ID" value="PNT63498"/>
    <property type="gene ID" value="BRADI_4g16674v3"/>
</dbReference>